<dbReference type="OrthoDB" id="2929833at2"/>
<accession>A0A3M8DV46</accession>
<evidence type="ECO:0000313" key="3">
    <source>
        <dbReference type="Proteomes" id="UP000271031"/>
    </source>
</evidence>
<feature type="transmembrane region" description="Helical" evidence="1">
    <location>
        <begin position="106"/>
        <end position="131"/>
    </location>
</feature>
<dbReference type="EMBL" id="RHHQ01000006">
    <property type="protein sequence ID" value="RNB91241.1"/>
    <property type="molecule type" value="Genomic_DNA"/>
</dbReference>
<evidence type="ECO:0000256" key="1">
    <source>
        <dbReference type="SAM" id="Phobius"/>
    </source>
</evidence>
<dbReference type="RefSeq" id="WP_122917093.1">
    <property type="nucleotide sequence ID" value="NZ_RHHQ01000006.1"/>
</dbReference>
<name>A0A3M8DV46_9BACL</name>
<keyword evidence="1" id="KW-1133">Transmembrane helix</keyword>
<feature type="transmembrane region" description="Helical" evidence="1">
    <location>
        <begin position="66"/>
        <end position="85"/>
    </location>
</feature>
<feature type="transmembrane region" description="Helical" evidence="1">
    <location>
        <begin position="137"/>
        <end position="157"/>
    </location>
</feature>
<comment type="caution">
    <text evidence="2">The sequence shown here is derived from an EMBL/GenBank/DDBJ whole genome shotgun (WGS) entry which is preliminary data.</text>
</comment>
<keyword evidence="1" id="KW-0472">Membrane</keyword>
<protein>
    <recommendedName>
        <fullName evidence="4">Ferric oxidoreductase domain-containing protein</fullName>
    </recommendedName>
</protein>
<proteinExistence type="predicted"/>
<dbReference type="Proteomes" id="UP000271031">
    <property type="component" value="Unassembled WGS sequence"/>
</dbReference>
<reference evidence="2 3" key="1">
    <citation type="submission" date="2018-10" db="EMBL/GenBank/DDBJ databases">
        <title>Phylogenomics of Brevibacillus.</title>
        <authorList>
            <person name="Dunlap C."/>
        </authorList>
    </citation>
    <scope>NUCLEOTIDE SEQUENCE [LARGE SCALE GENOMIC DNA]</scope>
    <source>
        <strain evidence="2 3">JCM 15716</strain>
    </source>
</reference>
<evidence type="ECO:0008006" key="4">
    <source>
        <dbReference type="Google" id="ProtNLM"/>
    </source>
</evidence>
<organism evidence="2 3">
    <name type="scientific">Brevibacillus fluminis</name>
    <dbReference type="NCBI Taxonomy" id="511487"/>
    <lineage>
        <taxon>Bacteria</taxon>
        <taxon>Bacillati</taxon>
        <taxon>Bacillota</taxon>
        <taxon>Bacilli</taxon>
        <taxon>Bacillales</taxon>
        <taxon>Paenibacillaceae</taxon>
        <taxon>Brevibacillus</taxon>
    </lineage>
</organism>
<evidence type="ECO:0000313" key="2">
    <source>
        <dbReference type="EMBL" id="RNB91241.1"/>
    </source>
</evidence>
<keyword evidence="3" id="KW-1185">Reference proteome</keyword>
<dbReference type="AlphaFoldDB" id="A0A3M8DV46"/>
<feature type="transmembrane region" description="Helical" evidence="1">
    <location>
        <begin position="20"/>
        <end position="38"/>
    </location>
</feature>
<keyword evidence="1" id="KW-0812">Transmembrane</keyword>
<gene>
    <name evidence="2" type="ORF">EDM56_06575</name>
</gene>
<feature type="transmembrane region" description="Helical" evidence="1">
    <location>
        <begin position="164"/>
        <end position="181"/>
    </location>
</feature>
<sequence length="182" mass="20910">MNTRETGGTKQQWIPKKERLWVMVSIMIAVVLVIWQLYALMQVPAETLASKRFEHTFKDLGSNARIALFFVLANYVLLLVMRLRVLDGAQKIKKALAALLRFVRRWHTPVAIIAIAFIILHTVAVFMYGFTFDFSNVSGLLALLVLLPVPISGLFRYRRLDRKWHLRTGVAFAVLFLLHAFL</sequence>